<feature type="region of interest" description="Disordered" evidence="1">
    <location>
        <begin position="68"/>
        <end position="91"/>
    </location>
</feature>
<evidence type="ECO:0000313" key="4">
    <source>
        <dbReference type="EMBL" id="GFH60809.1"/>
    </source>
</evidence>
<evidence type="ECO:0000256" key="1">
    <source>
        <dbReference type="SAM" id="MobiDB-lite"/>
    </source>
</evidence>
<evidence type="ECO:0000313" key="5">
    <source>
        <dbReference type="Proteomes" id="UP001054902"/>
    </source>
</evidence>
<comment type="caution">
    <text evidence="4">The sequence shown here is derived from an EMBL/GenBank/DDBJ whole genome shotgun (WGS) entry which is preliminary data.</text>
</comment>
<feature type="domain" description="5-hmdU DNA kinase helical" evidence="2">
    <location>
        <begin position="230"/>
        <end position="502"/>
    </location>
</feature>
<gene>
    <name evidence="4" type="ORF">CTEN210_17285</name>
</gene>
<feature type="region of interest" description="Disordered" evidence="1">
    <location>
        <begin position="146"/>
        <end position="194"/>
    </location>
</feature>
<proteinExistence type="predicted"/>
<dbReference type="Pfam" id="PF18723">
    <property type="entry name" value="HMUDK_hel"/>
    <property type="match status" value="1"/>
</dbReference>
<evidence type="ECO:0000259" key="2">
    <source>
        <dbReference type="Pfam" id="PF18723"/>
    </source>
</evidence>
<dbReference type="EMBL" id="BLLK01000069">
    <property type="protein sequence ID" value="GFH60809.1"/>
    <property type="molecule type" value="Genomic_DNA"/>
</dbReference>
<reference evidence="4 5" key="1">
    <citation type="journal article" date="2021" name="Sci. Rep.">
        <title>The genome of the diatom Chaetoceros tenuissimus carries an ancient integrated fragment of an extant virus.</title>
        <authorList>
            <person name="Hongo Y."/>
            <person name="Kimura K."/>
            <person name="Takaki Y."/>
            <person name="Yoshida Y."/>
            <person name="Baba S."/>
            <person name="Kobayashi G."/>
            <person name="Nagasaki K."/>
            <person name="Hano T."/>
            <person name="Tomaru Y."/>
        </authorList>
    </citation>
    <scope>NUCLEOTIDE SEQUENCE [LARGE SCALE GENOMIC DNA]</scope>
    <source>
        <strain evidence="4 5">NIES-3715</strain>
    </source>
</reference>
<dbReference type="InterPro" id="IPR047365">
    <property type="entry name" value="Tudor_AtPTM-like"/>
</dbReference>
<dbReference type="Proteomes" id="UP001054902">
    <property type="component" value="Unassembled WGS sequence"/>
</dbReference>
<dbReference type="InterPro" id="IPR040684">
    <property type="entry name" value="HMUDK_hel"/>
</dbReference>
<evidence type="ECO:0000259" key="3">
    <source>
        <dbReference type="Pfam" id="PF21743"/>
    </source>
</evidence>
<sequence>MVELKLHQKFEVKILEPFGGTVVKIPDKENEYYKIEYEDGDSEEMDLEEVAYHAQYWQKLLPDERLYGQDRKKQKLSGPSDGESMSEAKERFPVGTQVAKDFDKVYEGKITNLPSRGKVTVFYAGYEEKLTRKVLLPLVEEYLKKHQSTQKGKKATQKKKQDKASEVKEKRMKQVKAQNGMRCKSKPPRTSEPSDSGLFRMYNVDIEKCLPAMREFLPPALQDRAAHLGEFLLFCTERQSIWWKRRMHESPPWTKDELLRKRLFTNIFRELDAGTIYFRRHVLQLLREQECVDNEDFRCRFGAQIVWASILYRCLGKIRTFDELNGIPTPCTWVKFRKRLKQLHDKKVNLFTPAYNVMGANRLIKLMDQLYAKDQKELKKVTREILALNGDLKAICKIFMRFSNVKEFYAWQITCDLMESGMISCDDNTSDYVLLGPGACAGLDLVFGPKNVEISDIDLCVIIRESQHDILNAMKCKFDGFDGNSLSLKAIEHALCEFCKYLYAKSFPATENTMRIYKSENGNALVTSMRKDRISNCMKHCATCFGVLDEKTIKNEENVGSLSARKVVCNSCKLLTLGRWKEVEQIMKAREITSKKRSLQDT</sequence>
<feature type="domain" description="PTM/DIR17-like Tudor" evidence="3">
    <location>
        <begin position="18"/>
        <end position="50"/>
    </location>
</feature>
<organism evidence="4 5">
    <name type="scientific">Chaetoceros tenuissimus</name>
    <dbReference type="NCBI Taxonomy" id="426638"/>
    <lineage>
        <taxon>Eukaryota</taxon>
        <taxon>Sar</taxon>
        <taxon>Stramenopiles</taxon>
        <taxon>Ochrophyta</taxon>
        <taxon>Bacillariophyta</taxon>
        <taxon>Coscinodiscophyceae</taxon>
        <taxon>Chaetocerotophycidae</taxon>
        <taxon>Chaetocerotales</taxon>
        <taxon>Chaetocerotaceae</taxon>
        <taxon>Chaetoceros</taxon>
    </lineage>
</organism>
<dbReference type="AlphaFoldDB" id="A0AAD3DDU1"/>
<accession>A0AAD3DDU1</accession>
<name>A0AAD3DDU1_9STRA</name>
<protein>
    <submittedName>
        <fullName evidence="4">Uncharacterized protein</fullName>
    </submittedName>
</protein>
<feature type="compositionally biased region" description="Basic residues" evidence="1">
    <location>
        <begin position="146"/>
        <end position="161"/>
    </location>
</feature>
<keyword evidence="5" id="KW-1185">Reference proteome</keyword>
<dbReference type="Pfam" id="PF21743">
    <property type="entry name" value="PTM_DIR17_Tudor"/>
    <property type="match status" value="1"/>
</dbReference>